<dbReference type="Proteomes" id="UP001352852">
    <property type="component" value="Unassembled WGS sequence"/>
</dbReference>
<name>A0ABU7EFR5_9TELE</name>
<dbReference type="EMBL" id="JAHUTJ010057480">
    <property type="protein sequence ID" value="MED6286103.1"/>
    <property type="molecule type" value="Genomic_DNA"/>
</dbReference>
<reference evidence="1 2" key="1">
    <citation type="submission" date="2021-06" db="EMBL/GenBank/DDBJ databases">
        <authorList>
            <person name="Palmer J.M."/>
        </authorList>
    </citation>
    <scope>NUCLEOTIDE SEQUENCE [LARGE SCALE GENOMIC DNA]</scope>
    <source>
        <strain evidence="1 2">CL_MEX2019</strain>
        <tissue evidence="1">Muscle</tissue>
    </source>
</reference>
<comment type="caution">
    <text evidence="1">The sequence shown here is derived from an EMBL/GenBank/DDBJ whole genome shotgun (WGS) entry which is preliminary data.</text>
</comment>
<protein>
    <submittedName>
        <fullName evidence="1">Uncharacterized protein</fullName>
    </submittedName>
</protein>
<evidence type="ECO:0000313" key="2">
    <source>
        <dbReference type="Proteomes" id="UP001352852"/>
    </source>
</evidence>
<feature type="non-terminal residue" evidence="1">
    <location>
        <position position="1"/>
    </location>
</feature>
<organism evidence="1 2">
    <name type="scientific">Characodon lateralis</name>
    <dbReference type="NCBI Taxonomy" id="208331"/>
    <lineage>
        <taxon>Eukaryota</taxon>
        <taxon>Metazoa</taxon>
        <taxon>Chordata</taxon>
        <taxon>Craniata</taxon>
        <taxon>Vertebrata</taxon>
        <taxon>Euteleostomi</taxon>
        <taxon>Actinopterygii</taxon>
        <taxon>Neopterygii</taxon>
        <taxon>Teleostei</taxon>
        <taxon>Neoteleostei</taxon>
        <taxon>Acanthomorphata</taxon>
        <taxon>Ovalentaria</taxon>
        <taxon>Atherinomorphae</taxon>
        <taxon>Cyprinodontiformes</taxon>
        <taxon>Goodeidae</taxon>
        <taxon>Characodon</taxon>
    </lineage>
</organism>
<keyword evidence="2" id="KW-1185">Reference proteome</keyword>
<evidence type="ECO:0000313" key="1">
    <source>
        <dbReference type="EMBL" id="MED6286103.1"/>
    </source>
</evidence>
<accession>A0ABU7EFR5</accession>
<proteinExistence type="predicted"/>
<sequence>GPPPEVGRSILQCVCERVHTEREEGWTTHTVPLSLIHRFSTISAFCFILRESEAAFLTGVCS</sequence>
<gene>
    <name evidence="1" type="ORF">CHARACLAT_002480</name>
</gene>